<dbReference type="PROSITE" id="PS51186">
    <property type="entry name" value="GNAT"/>
    <property type="match status" value="1"/>
</dbReference>
<reference evidence="3" key="1">
    <citation type="submission" date="2017-11" db="EMBL/GenBank/DDBJ databases">
        <title>Three new genomes from thermophilic consortium.</title>
        <authorList>
            <person name="Quaggio R."/>
            <person name="Amgarten D."/>
            <person name="Setubal J.C."/>
        </authorList>
    </citation>
    <scope>NUCLEOTIDE SEQUENCE</scope>
    <source>
        <strain evidence="3">ZCTH01-B2</strain>
    </source>
</reference>
<evidence type="ECO:0000259" key="2">
    <source>
        <dbReference type="PROSITE" id="PS51186"/>
    </source>
</evidence>
<dbReference type="InterPro" id="IPR000182">
    <property type="entry name" value="GNAT_dom"/>
</dbReference>
<name>A0A953I3W0_SYMTR</name>
<evidence type="ECO:0000256" key="1">
    <source>
        <dbReference type="SAM" id="MobiDB-lite"/>
    </source>
</evidence>
<dbReference type="Proteomes" id="UP000732377">
    <property type="component" value="Unassembled WGS sequence"/>
</dbReference>
<proteinExistence type="predicted"/>
<dbReference type="EMBL" id="PIUK01000283">
    <property type="protein sequence ID" value="MBY6277922.1"/>
    <property type="molecule type" value="Genomic_DNA"/>
</dbReference>
<gene>
    <name evidence="3" type="ORF">CWE10_17345</name>
</gene>
<accession>A0A953I3W0</accession>
<dbReference type="GO" id="GO:0016747">
    <property type="term" value="F:acyltransferase activity, transferring groups other than amino-acyl groups"/>
    <property type="evidence" value="ECO:0007669"/>
    <property type="project" value="InterPro"/>
</dbReference>
<dbReference type="AlphaFoldDB" id="A0A953I3W0"/>
<sequence length="153" mass="16264">MQAGSWTWRDDNGICGIRPAGRAPHEGSPAPEPGALPVPARTGTGVAPGGDRAGHGRLPGGDQSACRDPGQADVLAQHFTGVHPDHRGLGIALALKCLVTRYAQQDGYRQVTTATQETNAAMLAVNRRLGFRVAYSHLRLERFPGHSRRTADV</sequence>
<protein>
    <recommendedName>
        <fullName evidence="2">N-acetyltransferase domain-containing protein</fullName>
    </recommendedName>
</protein>
<feature type="region of interest" description="Disordered" evidence="1">
    <location>
        <begin position="1"/>
        <end position="63"/>
    </location>
</feature>
<feature type="domain" description="N-acetyltransferase" evidence="2">
    <location>
        <begin position="1"/>
        <end position="153"/>
    </location>
</feature>
<dbReference type="Gene3D" id="3.40.630.30">
    <property type="match status" value="1"/>
</dbReference>
<evidence type="ECO:0000313" key="3">
    <source>
        <dbReference type="EMBL" id="MBY6277922.1"/>
    </source>
</evidence>
<dbReference type="Pfam" id="PF00583">
    <property type="entry name" value="Acetyltransf_1"/>
    <property type="match status" value="1"/>
</dbReference>
<evidence type="ECO:0000313" key="4">
    <source>
        <dbReference type="Proteomes" id="UP000732377"/>
    </source>
</evidence>
<comment type="caution">
    <text evidence="3">The sequence shown here is derived from an EMBL/GenBank/DDBJ whole genome shotgun (WGS) entry which is preliminary data.</text>
</comment>
<dbReference type="InterPro" id="IPR016181">
    <property type="entry name" value="Acyl_CoA_acyltransferase"/>
</dbReference>
<dbReference type="SUPFAM" id="SSF55729">
    <property type="entry name" value="Acyl-CoA N-acyltransferases (Nat)"/>
    <property type="match status" value="1"/>
</dbReference>
<organism evidence="3 4">
    <name type="scientific">Symbiobacterium thermophilum</name>
    <dbReference type="NCBI Taxonomy" id="2734"/>
    <lineage>
        <taxon>Bacteria</taxon>
        <taxon>Bacillati</taxon>
        <taxon>Bacillota</taxon>
        <taxon>Clostridia</taxon>
        <taxon>Eubacteriales</taxon>
        <taxon>Symbiobacteriaceae</taxon>
        <taxon>Symbiobacterium</taxon>
    </lineage>
</organism>